<sequence>MTFGAFTAVPASAAPAAPKPSEAKLRAELKELDQKVDKLIETYNLKRVELAKAKEDSKTTKKRLAAANASLVTAQKRVAELAQLQYQNGTGSLPNLTFPSDSSSAAVLEQLTASQQAIVQSVATLRNLKKAASDQATALESKIRDDAANVAKQRDDAQDLIKDIQKKLKGLIPFGPGRRSDGSWAPELPSGTDNITARMRVIRGLIQKDFSLPFEVGCFRSGGGGEHPLGRACDFMMSTGGTMPSEANQALGNRIAAWAIENKDKLGVKYVIWKQRINQGSGWSPMSDRGSITENHFDHVHISMF</sequence>
<evidence type="ECO:0000256" key="1">
    <source>
        <dbReference type="SAM" id="Coils"/>
    </source>
</evidence>
<reference evidence="5" key="1">
    <citation type="journal article" date="2019" name="Int. J. Syst. Evol. Microbiol.">
        <title>The Global Catalogue of Microorganisms (GCM) 10K type strain sequencing project: providing services to taxonomists for standard genome sequencing and annotation.</title>
        <authorList>
            <consortium name="The Broad Institute Genomics Platform"/>
            <consortium name="The Broad Institute Genome Sequencing Center for Infectious Disease"/>
            <person name="Wu L."/>
            <person name="Ma J."/>
        </authorList>
    </citation>
    <scope>NUCLEOTIDE SEQUENCE [LARGE SCALE GENOMIC DNA]</scope>
    <source>
        <strain evidence="5">CGMCC 1.15399</strain>
    </source>
</reference>
<proteinExistence type="predicted"/>
<feature type="coiled-coil region" evidence="1">
    <location>
        <begin position="122"/>
        <end position="167"/>
    </location>
</feature>
<keyword evidence="1" id="KW-0175">Coiled coil</keyword>
<evidence type="ECO:0000256" key="2">
    <source>
        <dbReference type="SAM" id="MobiDB-lite"/>
    </source>
</evidence>
<dbReference type="Pfam" id="PF26571">
    <property type="entry name" value="VldE"/>
    <property type="match status" value="1"/>
</dbReference>
<evidence type="ECO:0000313" key="5">
    <source>
        <dbReference type="Proteomes" id="UP001597097"/>
    </source>
</evidence>
<gene>
    <name evidence="4" type="ORF">ACFSJ0_30345</name>
</gene>
<feature type="coiled-coil region" evidence="1">
    <location>
        <begin position="22"/>
        <end position="70"/>
    </location>
</feature>
<name>A0ABW4GG55_9ACTN</name>
<dbReference type="RefSeq" id="WP_246654364.1">
    <property type="nucleotide sequence ID" value="NZ_JAHKRM010000038.1"/>
</dbReference>
<feature type="compositionally biased region" description="Low complexity" evidence="2">
    <location>
        <begin position="8"/>
        <end position="20"/>
    </location>
</feature>
<feature type="domain" description="ARB-07466-like C-terminal" evidence="3">
    <location>
        <begin position="192"/>
        <end position="297"/>
    </location>
</feature>
<comment type="caution">
    <text evidence="4">The sequence shown here is derived from an EMBL/GenBank/DDBJ whole genome shotgun (WGS) entry which is preliminary data.</text>
</comment>
<evidence type="ECO:0000313" key="4">
    <source>
        <dbReference type="EMBL" id="MFD1541389.1"/>
    </source>
</evidence>
<accession>A0ABW4GG55</accession>
<keyword evidence="5" id="KW-1185">Reference proteome</keyword>
<dbReference type="EMBL" id="JBHUCM010000027">
    <property type="protein sequence ID" value="MFD1541389.1"/>
    <property type="molecule type" value="Genomic_DNA"/>
</dbReference>
<evidence type="ECO:0000259" key="3">
    <source>
        <dbReference type="Pfam" id="PF26571"/>
    </source>
</evidence>
<dbReference type="InterPro" id="IPR058593">
    <property type="entry name" value="ARB_07466-like_C"/>
</dbReference>
<protein>
    <submittedName>
        <fullName evidence="4">Coiled-coil domain-containing protein</fullName>
    </submittedName>
</protein>
<feature type="region of interest" description="Disordered" evidence="2">
    <location>
        <begin position="1"/>
        <end position="21"/>
    </location>
</feature>
<dbReference type="Proteomes" id="UP001597097">
    <property type="component" value="Unassembled WGS sequence"/>
</dbReference>
<organism evidence="4 5">
    <name type="scientific">Nonomuraea guangzhouensis</name>
    <dbReference type="NCBI Taxonomy" id="1291555"/>
    <lineage>
        <taxon>Bacteria</taxon>
        <taxon>Bacillati</taxon>
        <taxon>Actinomycetota</taxon>
        <taxon>Actinomycetes</taxon>
        <taxon>Streptosporangiales</taxon>
        <taxon>Streptosporangiaceae</taxon>
        <taxon>Nonomuraea</taxon>
    </lineage>
</organism>